<dbReference type="CTD" id="78774019"/>
<comment type="caution">
    <text evidence="1">The sequence shown here is derived from an EMBL/GenBank/DDBJ whole genome shotgun (WGS) entry which is preliminary data.</text>
</comment>
<sequence length="141" mass="16371">MKSRQNIYGKAERRKEPENEITVGWEWKEGCDERLKRQNSLIDILKVLNVCIERVFSSELTDLGVESVTDEFDERTDEKSPCPTGLFTLFHSILFQNHFDHYLLETVPFLSAETVFVFQVDVVCTDLAEELGVLKKIKKLD</sequence>
<dbReference type="GeneID" id="78774019"/>
<gene>
    <name evidence="1" type="ORF">GCK72_004944</name>
</gene>
<dbReference type="KEGG" id="crq:GCK72_004944"/>
<proteinExistence type="predicted"/>
<dbReference type="Proteomes" id="UP000483820">
    <property type="component" value="Chromosome II"/>
</dbReference>
<accession>A0A6A5HF54</accession>
<dbReference type="AlphaFoldDB" id="A0A6A5HF54"/>
<reference evidence="1 2" key="1">
    <citation type="submission" date="2019-12" db="EMBL/GenBank/DDBJ databases">
        <title>Chromosome-level assembly of the Caenorhabditis remanei genome.</title>
        <authorList>
            <person name="Teterina A.A."/>
            <person name="Willis J.H."/>
            <person name="Phillips P.C."/>
        </authorList>
    </citation>
    <scope>NUCLEOTIDE SEQUENCE [LARGE SCALE GENOMIC DNA]</scope>
    <source>
        <strain evidence="1 2">PX506</strain>
        <tissue evidence="1">Whole organism</tissue>
    </source>
</reference>
<organism evidence="1 2">
    <name type="scientific">Caenorhabditis remanei</name>
    <name type="common">Caenorhabditis vulgaris</name>
    <dbReference type="NCBI Taxonomy" id="31234"/>
    <lineage>
        <taxon>Eukaryota</taxon>
        <taxon>Metazoa</taxon>
        <taxon>Ecdysozoa</taxon>
        <taxon>Nematoda</taxon>
        <taxon>Chromadorea</taxon>
        <taxon>Rhabditida</taxon>
        <taxon>Rhabditina</taxon>
        <taxon>Rhabditomorpha</taxon>
        <taxon>Rhabditoidea</taxon>
        <taxon>Rhabditidae</taxon>
        <taxon>Peloderinae</taxon>
        <taxon>Caenorhabditis</taxon>
    </lineage>
</organism>
<evidence type="ECO:0000313" key="1">
    <source>
        <dbReference type="EMBL" id="KAF1764993.1"/>
    </source>
</evidence>
<evidence type="ECO:0000313" key="2">
    <source>
        <dbReference type="Proteomes" id="UP000483820"/>
    </source>
</evidence>
<dbReference type="RefSeq" id="XP_053589151.1">
    <property type="nucleotide sequence ID" value="XM_053724957.1"/>
</dbReference>
<name>A0A6A5HF54_CAERE</name>
<protein>
    <submittedName>
        <fullName evidence="1">Uncharacterized protein</fullName>
    </submittedName>
</protein>
<dbReference type="EMBL" id="WUAV01000002">
    <property type="protein sequence ID" value="KAF1764993.1"/>
    <property type="molecule type" value="Genomic_DNA"/>
</dbReference>